<sequence>MTATITRDELRTAIEAGEVTVVETLRDQHFAEGHLPGAIHIHFEEIGARAAELLPDKERPIVTYCSNTACRNSEIAANKLRSMGYVNVRKYAEGKQDWEEAGLPLEVPTAG</sequence>
<dbReference type="InterPro" id="IPR050229">
    <property type="entry name" value="GlpE_sulfurtransferase"/>
</dbReference>
<reference evidence="3" key="1">
    <citation type="submission" date="2021-11" db="EMBL/GenBank/DDBJ databases">
        <title>Cultivation dependent microbiological survey of springs from the worlds oldest radium mine currently devoted to the extraction of radon-saturated water.</title>
        <authorList>
            <person name="Kapinusova G."/>
            <person name="Smrhova T."/>
            <person name="Strejcek M."/>
            <person name="Suman J."/>
            <person name="Jani K."/>
            <person name="Pajer P."/>
            <person name="Uhlik O."/>
        </authorList>
    </citation>
    <scope>NUCLEOTIDE SEQUENCE [LARGE SCALE GENOMIC DNA]</scope>
    <source>
        <strain evidence="3">J379</strain>
    </source>
</reference>
<organism evidence="2 3">
    <name type="scientific">Svornostia abyssi</name>
    <dbReference type="NCBI Taxonomy" id="2898438"/>
    <lineage>
        <taxon>Bacteria</taxon>
        <taxon>Bacillati</taxon>
        <taxon>Actinomycetota</taxon>
        <taxon>Thermoleophilia</taxon>
        <taxon>Solirubrobacterales</taxon>
        <taxon>Baekduiaceae</taxon>
        <taxon>Svornostia</taxon>
    </lineage>
</organism>
<evidence type="ECO:0000313" key="3">
    <source>
        <dbReference type="Proteomes" id="UP001058860"/>
    </source>
</evidence>
<dbReference type="Gene3D" id="3.40.250.10">
    <property type="entry name" value="Rhodanese-like domain"/>
    <property type="match status" value="1"/>
</dbReference>
<dbReference type="PANTHER" id="PTHR43031:SF1">
    <property type="entry name" value="PYRIDINE NUCLEOTIDE-DISULPHIDE OXIDOREDUCTASE"/>
    <property type="match status" value="1"/>
</dbReference>
<keyword evidence="3" id="KW-1185">Reference proteome</keyword>
<dbReference type="RefSeq" id="WP_353862292.1">
    <property type="nucleotide sequence ID" value="NZ_CP088295.1"/>
</dbReference>
<dbReference type="PROSITE" id="PS50206">
    <property type="entry name" value="RHODANESE_3"/>
    <property type="match status" value="1"/>
</dbReference>
<dbReference type="Pfam" id="PF00581">
    <property type="entry name" value="Rhodanese"/>
    <property type="match status" value="1"/>
</dbReference>
<name>A0ABY5PAN7_9ACTN</name>
<proteinExistence type="predicted"/>
<feature type="domain" description="Rhodanese" evidence="1">
    <location>
        <begin position="15"/>
        <end position="107"/>
    </location>
</feature>
<accession>A0ABY5PAN7</accession>
<dbReference type="SMART" id="SM00450">
    <property type="entry name" value="RHOD"/>
    <property type="match status" value="1"/>
</dbReference>
<dbReference type="InterPro" id="IPR001763">
    <property type="entry name" value="Rhodanese-like_dom"/>
</dbReference>
<dbReference type="InterPro" id="IPR001307">
    <property type="entry name" value="Thiosulphate_STrfase_CS"/>
</dbReference>
<dbReference type="Proteomes" id="UP001058860">
    <property type="component" value="Chromosome"/>
</dbReference>
<protein>
    <submittedName>
        <fullName evidence="2">Rhodanese-like domain-containing protein</fullName>
    </submittedName>
</protein>
<dbReference type="InterPro" id="IPR036873">
    <property type="entry name" value="Rhodanese-like_dom_sf"/>
</dbReference>
<dbReference type="PANTHER" id="PTHR43031">
    <property type="entry name" value="FAD-DEPENDENT OXIDOREDUCTASE"/>
    <property type="match status" value="1"/>
</dbReference>
<dbReference type="SUPFAM" id="SSF52821">
    <property type="entry name" value="Rhodanese/Cell cycle control phosphatase"/>
    <property type="match status" value="1"/>
</dbReference>
<gene>
    <name evidence="2" type="ORF">LRS13_13525</name>
</gene>
<evidence type="ECO:0000313" key="2">
    <source>
        <dbReference type="EMBL" id="UUY01743.1"/>
    </source>
</evidence>
<dbReference type="CDD" id="cd00158">
    <property type="entry name" value="RHOD"/>
    <property type="match status" value="1"/>
</dbReference>
<dbReference type="EMBL" id="CP088295">
    <property type="protein sequence ID" value="UUY01743.1"/>
    <property type="molecule type" value="Genomic_DNA"/>
</dbReference>
<evidence type="ECO:0000259" key="1">
    <source>
        <dbReference type="PROSITE" id="PS50206"/>
    </source>
</evidence>
<dbReference type="PROSITE" id="PS00380">
    <property type="entry name" value="RHODANESE_1"/>
    <property type="match status" value="1"/>
</dbReference>